<keyword evidence="2" id="KW-1185">Reference proteome</keyword>
<evidence type="ECO:0000313" key="1">
    <source>
        <dbReference type="EMBL" id="KAG5374951.1"/>
    </source>
</evidence>
<protein>
    <submittedName>
        <fullName evidence="1">Uncharacterized protein</fullName>
    </submittedName>
</protein>
<dbReference type="PANTHER" id="PTHR33704">
    <property type="entry name" value="PROTEIN HEAT INTOLERANT 4-RELATED"/>
    <property type="match status" value="1"/>
</dbReference>
<organism evidence="1 2">
    <name type="scientific">Brassica rapa subsp. trilocularis</name>
    <dbReference type="NCBI Taxonomy" id="1813537"/>
    <lineage>
        <taxon>Eukaryota</taxon>
        <taxon>Viridiplantae</taxon>
        <taxon>Streptophyta</taxon>
        <taxon>Embryophyta</taxon>
        <taxon>Tracheophyta</taxon>
        <taxon>Spermatophyta</taxon>
        <taxon>Magnoliopsida</taxon>
        <taxon>eudicotyledons</taxon>
        <taxon>Gunneridae</taxon>
        <taxon>Pentapetalae</taxon>
        <taxon>rosids</taxon>
        <taxon>malvids</taxon>
        <taxon>Brassicales</taxon>
        <taxon>Brassicaceae</taxon>
        <taxon>Brassiceae</taxon>
        <taxon>Brassica</taxon>
    </lineage>
</organism>
<dbReference type="EMBL" id="JADBGQ010000010">
    <property type="protein sequence ID" value="KAG5374951.1"/>
    <property type="molecule type" value="Genomic_DNA"/>
</dbReference>
<accession>A0ABQ7KN69</accession>
<reference evidence="1 2" key="1">
    <citation type="submission" date="2021-03" db="EMBL/GenBank/DDBJ databases">
        <authorList>
            <person name="King G.J."/>
            <person name="Bancroft I."/>
            <person name="Baten A."/>
            <person name="Bloomfield J."/>
            <person name="Borpatragohain P."/>
            <person name="He Z."/>
            <person name="Irish N."/>
            <person name="Irwin J."/>
            <person name="Liu K."/>
            <person name="Mauleon R.P."/>
            <person name="Moore J."/>
            <person name="Morris R."/>
            <person name="Ostergaard L."/>
            <person name="Wang B."/>
            <person name="Wells R."/>
        </authorList>
    </citation>
    <scope>NUCLEOTIDE SEQUENCE [LARGE SCALE GENOMIC DNA]</scope>
    <source>
        <strain evidence="1">R-o-18</strain>
        <tissue evidence="1">Leaf</tissue>
    </source>
</reference>
<comment type="caution">
    <text evidence="1">The sequence shown here is derived from an EMBL/GenBank/DDBJ whole genome shotgun (WGS) entry which is preliminary data.</text>
</comment>
<gene>
    <name evidence="1" type="primary">A10g500850.1_BraROA</name>
    <name evidence="1" type="ORF">IGI04_039547</name>
</gene>
<proteinExistence type="predicted"/>
<dbReference type="InterPro" id="IPR039313">
    <property type="entry name" value="HIT4"/>
</dbReference>
<dbReference type="PANTHER" id="PTHR33704:SF1">
    <property type="entry name" value="PROTEIN HEAT INTOLERANT 4-RELATED"/>
    <property type="match status" value="1"/>
</dbReference>
<sequence>MESDKTTTRQRDRGVLKEKRNLEDLWKAAFPVGTDALCGLNWDFKHLEEALEEGGFEYIFVNVPTVVVIESNTEPSKELAIKSLQSATEEGTITMRTGRVPYIPLQERDRQVEKTSSRIFTLFCNNRRAALRNKKEERVEKFEYCLPYFSESEEDDTEGSSSTEVYIMFPSDPPVTCLLTQCPNLKGCLRN</sequence>
<name>A0ABQ7KN69_BRACM</name>
<dbReference type="Proteomes" id="UP000823674">
    <property type="component" value="Chromosome A10"/>
</dbReference>
<evidence type="ECO:0000313" key="2">
    <source>
        <dbReference type="Proteomes" id="UP000823674"/>
    </source>
</evidence>